<keyword evidence="4 6" id="KW-1133">Transmembrane helix</keyword>
<dbReference type="PANTHER" id="PTHR32196">
    <property type="entry name" value="ABC TRANSPORTER PERMEASE PROTEIN YPHD-RELATED-RELATED"/>
    <property type="match status" value="1"/>
</dbReference>
<accession>A0ABU5ZQ89</accession>
<dbReference type="EMBL" id="JAYJLD010000038">
    <property type="protein sequence ID" value="MEB3103530.1"/>
    <property type="molecule type" value="Genomic_DNA"/>
</dbReference>
<feature type="transmembrane region" description="Helical" evidence="6">
    <location>
        <begin position="22"/>
        <end position="43"/>
    </location>
</feature>
<dbReference type="RefSeq" id="WP_371755657.1">
    <property type="nucleotide sequence ID" value="NZ_JAYJLD010000038.1"/>
</dbReference>
<feature type="transmembrane region" description="Helical" evidence="6">
    <location>
        <begin position="170"/>
        <end position="191"/>
    </location>
</feature>
<keyword evidence="8" id="KW-1185">Reference proteome</keyword>
<dbReference type="CDD" id="cd06579">
    <property type="entry name" value="TM_PBP1_transp_AraH_like"/>
    <property type="match status" value="1"/>
</dbReference>
<keyword evidence="5 6" id="KW-0472">Membrane</keyword>
<feature type="transmembrane region" description="Helical" evidence="6">
    <location>
        <begin position="223"/>
        <end position="242"/>
    </location>
</feature>
<comment type="caution">
    <text evidence="7">The sequence shown here is derived from an EMBL/GenBank/DDBJ whole genome shotgun (WGS) entry which is preliminary data.</text>
</comment>
<evidence type="ECO:0000256" key="3">
    <source>
        <dbReference type="ARBA" id="ARBA00022692"/>
    </source>
</evidence>
<protein>
    <submittedName>
        <fullName evidence="7">ABC transporter permease</fullName>
    </submittedName>
</protein>
<proteinExistence type="predicted"/>
<gene>
    <name evidence="7" type="ORF">VF724_17995</name>
</gene>
<evidence type="ECO:0000256" key="4">
    <source>
        <dbReference type="ARBA" id="ARBA00022989"/>
    </source>
</evidence>
<evidence type="ECO:0000313" key="8">
    <source>
        <dbReference type="Proteomes" id="UP001310386"/>
    </source>
</evidence>
<dbReference type="Pfam" id="PF02653">
    <property type="entry name" value="BPD_transp_2"/>
    <property type="match status" value="1"/>
</dbReference>
<evidence type="ECO:0000256" key="1">
    <source>
        <dbReference type="ARBA" id="ARBA00004651"/>
    </source>
</evidence>
<feature type="transmembrane region" description="Helical" evidence="6">
    <location>
        <begin position="127"/>
        <end position="150"/>
    </location>
</feature>
<reference evidence="7" key="1">
    <citation type="submission" date="2023-12" db="EMBL/GenBank/DDBJ databases">
        <title>Fervidustalea candida gen. nov., sp. nov., a novel member of the family Paenibacillaceae isolated from a geothermal area.</title>
        <authorList>
            <person name="Li W.-J."/>
            <person name="Jiao J.-Y."/>
            <person name="Chen Y."/>
        </authorList>
    </citation>
    <scope>NUCLEOTIDE SEQUENCE</scope>
    <source>
        <strain evidence="7">SYSU GA230002</strain>
    </source>
</reference>
<dbReference type="Proteomes" id="UP001310386">
    <property type="component" value="Unassembled WGS sequence"/>
</dbReference>
<comment type="subcellular location">
    <subcellularLocation>
        <location evidence="1">Cell membrane</location>
        <topology evidence="1">Multi-pass membrane protein</topology>
    </subcellularLocation>
</comment>
<feature type="transmembrane region" description="Helical" evidence="6">
    <location>
        <begin position="55"/>
        <end position="83"/>
    </location>
</feature>
<evidence type="ECO:0000313" key="7">
    <source>
        <dbReference type="EMBL" id="MEB3103530.1"/>
    </source>
</evidence>
<keyword evidence="2" id="KW-1003">Cell membrane</keyword>
<evidence type="ECO:0000256" key="2">
    <source>
        <dbReference type="ARBA" id="ARBA00022475"/>
    </source>
</evidence>
<name>A0ABU5ZQ89_9BACL</name>
<evidence type="ECO:0000256" key="6">
    <source>
        <dbReference type="SAM" id="Phobius"/>
    </source>
</evidence>
<evidence type="ECO:0000256" key="5">
    <source>
        <dbReference type="ARBA" id="ARBA00023136"/>
    </source>
</evidence>
<organism evidence="7 8">
    <name type="scientific">Ferviditalea candida</name>
    <dbReference type="NCBI Taxonomy" id="3108399"/>
    <lineage>
        <taxon>Bacteria</taxon>
        <taxon>Bacillati</taxon>
        <taxon>Bacillota</taxon>
        <taxon>Bacilli</taxon>
        <taxon>Bacillales</taxon>
        <taxon>Paenibacillaceae</taxon>
        <taxon>Ferviditalea</taxon>
    </lineage>
</organism>
<dbReference type="InterPro" id="IPR001851">
    <property type="entry name" value="ABC_transp_permease"/>
</dbReference>
<feature type="transmembrane region" description="Helical" evidence="6">
    <location>
        <begin position="95"/>
        <end position="115"/>
    </location>
</feature>
<dbReference type="PANTHER" id="PTHR32196:SF72">
    <property type="entry name" value="RIBOSE IMPORT PERMEASE PROTEIN RBSC"/>
    <property type="match status" value="1"/>
</dbReference>
<feature type="transmembrane region" description="Helical" evidence="6">
    <location>
        <begin position="279"/>
        <end position="298"/>
    </location>
</feature>
<sequence>MQTVTSQSDELLLKSRIRPSDFGPVVALGLLVIVGAVLSPAFLSKGNISNILAQIAVLGLGALGMTYVMIGGFFDLSIAGILALNGVLVVGLQEYLGPVGSILGVLVIGALIGVINGTILRIIKGNFGASIMVTFGTGIIYSSLALLYTGGYSLTLQVNGFYHWIVQGRVLGLPAAIVIMIVCALILHVVLRHSRFGRRVYLTGANAESARLSGIPVHRVRTVTFIISGVIVTIGSLIQTAQTVSASPTSGGNYVLDVIAAVAIGGTSFTGGEGNIPRTVIGVLLIGVLDNVLILAGFDTSVQMMAQGFIIAVALILDSRKKSKYAGAR</sequence>
<keyword evidence="3 6" id="KW-0812">Transmembrane</keyword>